<comment type="caution">
    <text evidence="1">The sequence shown here is derived from an EMBL/GenBank/DDBJ whole genome shotgun (WGS) entry which is preliminary data.</text>
</comment>
<dbReference type="Proteomes" id="UP000282028">
    <property type="component" value="Unassembled WGS sequence"/>
</dbReference>
<dbReference type="Pfam" id="PF04134">
    <property type="entry name" value="DCC1-like"/>
    <property type="match status" value="1"/>
</dbReference>
<dbReference type="GO" id="GO:0015035">
    <property type="term" value="F:protein-disulfide reductase activity"/>
    <property type="evidence" value="ECO:0007669"/>
    <property type="project" value="InterPro"/>
</dbReference>
<dbReference type="AlphaFoldDB" id="A0A3M8BV56"/>
<name>A0A3M8BV56_9BACL</name>
<dbReference type="OrthoDB" id="9785438at2"/>
<proteinExistence type="predicted"/>
<sequence>MEVCCMTEKSPIPMTHPPEAILLFDGVCHMCHSSVQFVLRHNDNEDVYFASLQSEMAQKLLATHGYSTVELQSVVFIEDDRLYTKSDAALRVGKKLNGGWRTFSLIGLAVPRFIRDPIYTWIARNRYRWFGKSEQCLLPTPEVRARFLD</sequence>
<organism evidence="1 2">
    <name type="scientific">Brevibacillus invocatus</name>
    <dbReference type="NCBI Taxonomy" id="173959"/>
    <lineage>
        <taxon>Bacteria</taxon>
        <taxon>Bacillati</taxon>
        <taxon>Bacillota</taxon>
        <taxon>Bacilli</taxon>
        <taxon>Bacillales</taxon>
        <taxon>Paenibacillaceae</taxon>
        <taxon>Brevibacillus</taxon>
    </lineage>
</organism>
<keyword evidence="2" id="KW-1185">Reference proteome</keyword>
<reference evidence="1 2" key="1">
    <citation type="submission" date="2018-10" db="EMBL/GenBank/DDBJ databases">
        <title>Phylogenomics of Brevibacillus.</title>
        <authorList>
            <person name="Dunlap C."/>
        </authorList>
    </citation>
    <scope>NUCLEOTIDE SEQUENCE [LARGE SCALE GENOMIC DNA]</scope>
    <source>
        <strain evidence="1 2">JCM 12215</strain>
    </source>
</reference>
<protein>
    <submittedName>
        <fullName evidence="1">Thiol-disulfide oxidoreductase DCC family protein</fullName>
    </submittedName>
</protein>
<dbReference type="InterPro" id="IPR052927">
    <property type="entry name" value="DCC_oxidoreductase"/>
</dbReference>
<dbReference type="PANTHER" id="PTHR33639">
    <property type="entry name" value="THIOL-DISULFIDE OXIDOREDUCTASE DCC"/>
    <property type="match status" value="1"/>
</dbReference>
<evidence type="ECO:0000313" key="2">
    <source>
        <dbReference type="Proteomes" id="UP000282028"/>
    </source>
</evidence>
<accession>A0A3M8BV56</accession>
<evidence type="ECO:0000313" key="1">
    <source>
        <dbReference type="EMBL" id="RNB67289.1"/>
    </source>
</evidence>
<dbReference type="PANTHER" id="PTHR33639:SF2">
    <property type="entry name" value="DUF393 DOMAIN-CONTAINING PROTEIN"/>
    <property type="match status" value="1"/>
</dbReference>
<gene>
    <name evidence="1" type="ORF">EDM52_22655</name>
</gene>
<dbReference type="EMBL" id="RHHR01000053">
    <property type="protein sequence ID" value="RNB67289.1"/>
    <property type="molecule type" value="Genomic_DNA"/>
</dbReference>
<dbReference type="InterPro" id="IPR007263">
    <property type="entry name" value="DCC1-like"/>
</dbReference>